<dbReference type="EMBL" id="AGCI01000027">
    <property type="protein sequence ID" value="EHM44737.1"/>
    <property type="molecule type" value="Genomic_DNA"/>
</dbReference>
<sequence>MRLKEEVFMKPVSIQDLPAGTAMINTFCSRALESGVKIWGNGLMCFHVLASDGFLVMFKLSPARFFDL</sequence>
<comment type="caution">
    <text evidence="1">The sequence shown here is derived from an EMBL/GenBank/DDBJ whole genome shotgun (WGS) entry which is preliminary data.</text>
</comment>
<dbReference type="HOGENOM" id="CLU_2788083_0_0_6"/>
<dbReference type="Proteomes" id="UP000005959">
    <property type="component" value="Unassembled WGS sequence"/>
</dbReference>
<reference evidence="1 2" key="1">
    <citation type="submission" date="2011-08" db="EMBL/GenBank/DDBJ databases">
        <authorList>
            <person name="Weinstock G."/>
            <person name="Sodergren E."/>
            <person name="Clifton S."/>
            <person name="Fulton L."/>
            <person name="Fulton B."/>
            <person name="Courtney L."/>
            <person name="Fronick C."/>
            <person name="Harrison M."/>
            <person name="Strong C."/>
            <person name="Farmer C."/>
            <person name="Delahaunty K."/>
            <person name="Markovic C."/>
            <person name="Hall O."/>
            <person name="Minx P."/>
            <person name="Tomlinson C."/>
            <person name="Mitreva M."/>
            <person name="Hou S."/>
            <person name="Chen J."/>
            <person name="Wollam A."/>
            <person name="Pepin K.H."/>
            <person name="Johnson M."/>
            <person name="Bhonagiri V."/>
            <person name="Zhang X."/>
            <person name="Suruliraj S."/>
            <person name="Warren W."/>
            <person name="Chinwalla A."/>
            <person name="Mardis E.R."/>
            <person name="Wilson R.K."/>
        </authorList>
    </citation>
    <scope>NUCLEOTIDE SEQUENCE [LARGE SCALE GENOMIC DNA]</scope>
    <source>
        <strain evidence="1 2">ATCC 51873</strain>
    </source>
</reference>
<proteinExistence type="predicted"/>
<evidence type="ECO:0000313" key="1">
    <source>
        <dbReference type="EMBL" id="EHM44737.1"/>
    </source>
</evidence>
<protein>
    <submittedName>
        <fullName evidence="1">Uncharacterized protein</fullName>
    </submittedName>
</protein>
<organism evidence="1 2">
    <name type="scientific">Hafnia alvei ATCC 51873</name>
    <dbReference type="NCBI Taxonomy" id="1002364"/>
    <lineage>
        <taxon>Bacteria</taxon>
        <taxon>Pseudomonadati</taxon>
        <taxon>Pseudomonadota</taxon>
        <taxon>Gammaproteobacteria</taxon>
        <taxon>Enterobacterales</taxon>
        <taxon>Hafniaceae</taxon>
        <taxon>Hafnia</taxon>
    </lineage>
</organism>
<evidence type="ECO:0000313" key="2">
    <source>
        <dbReference type="Proteomes" id="UP000005959"/>
    </source>
</evidence>
<name>G9Y4D3_HAFAL</name>
<dbReference type="AlphaFoldDB" id="G9Y4D3"/>
<gene>
    <name evidence="1" type="ORF">HMPREF0454_01397</name>
</gene>
<accession>G9Y4D3</accession>